<dbReference type="InParanoid" id="G3ANZ4"/>
<dbReference type="Pfam" id="PF13589">
    <property type="entry name" value="HATPase_c_3"/>
    <property type="match status" value="1"/>
</dbReference>
<dbReference type="InterPro" id="IPR038973">
    <property type="entry name" value="MutL/Mlh/Pms-like"/>
</dbReference>
<dbReference type="GO" id="GO:0005524">
    <property type="term" value="F:ATP binding"/>
    <property type="evidence" value="ECO:0007669"/>
    <property type="project" value="InterPro"/>
</dbReference>
<dbReference type="STRING" id="619300.G3ANZ4"/>
<dbReference type="GO" id="GO:0006298">
    <property type="term" value="P:mismatch repair"/>
    <property type="evidence" value="ECO:0007669"/>
    <property type="project" value="InterPro"/>
</dbReference>
<evidence type="ECO:0000313" key="5">
    <source>
        <dbReference type="Proteomes" id="UP000000709"/>
    </source>
</evidence>
<keyword evidence="2" id="KW-0227">DNA damage</keyword>
<dbReference type="Proteomes" id="UP000000709">
    <property type="component" value="Unassembled WGS sequence"/>
</dbReference>
<dbReference type="GO" id="GO:0016887">
    <property type="term" value="F:ATP hydrolysis activity"/>
    <property type="evidence" value="ECO:0007669"/>
    <property type="project" value="InterPro"/>
</dbReference>
<dbReference type="SUPFAM" id="SSF55874">
    <property type="entry name" value="ATPase domain of HSP90 chaperone/DNA topoisomerase II/histidine kinase"/>
    <property type="match status" value="1"/>
</dbReference>
<dbReference type="Gene3D" id="3.30.1540.20">
    <property type="entry name" value="MutL, C-terminal domain, dimerisation subdomain"/>
    <property type="match status" value="1"/>
</dbReference>
<dbReference type="GO" id="GO:0032300">
    <property type="term" value="C:mismatch repair complex"/>
    <property type="evidence" value="ECO:0007669"/>
    <property type="project" value="InterPro"/>
</dbReference>
<dbReference type="Gene3D" id="3.30.565.10">
    <property type="entry name" value="Histidine kinase-like ATPase, C-terminal domain"/>
    <property type="match status" value="1"/>
</dbReference>
<dbReference type="EMBL" id="GL996502">
    <property type="protein sequence ID" value="EGW32619.1"/>
    <property type="molecule type" value="Genomic_DNA"/>
</dbReference>
<dbReference type="InterPro" id="IPR042120">
    <property type="entry name" value="MutL_C_dimsub"/>
</dbReference>
<dbReference type="OrthoDB" id="429932at2759"/>
<keyword evidence="5" id="KW-1185">Reference proteome</keyword>
<proteinExistence type="inferred from homology"/>
<dbReference type="HOGENOM" id="CLU_005415_1_0_1"/>
<dbReference type="SUPFAM" id="SSF118116">
    <property type="entry name" value="DNA mismatch repair protein MutL"/>
    <property type="match status" value="1"/>
</dbReference>
<gene>
    <name evidence="4" type="ORF">SPAPADRAFT_153779</name>
</gene>
<dbReference type="GO" id="GO:0061982">
    <property type="term" value="P:meiosis I cell cycle process"/>
    <property type="evidence" value="ECO:0007669"/>
    <property type="project" value="UniProtKB-ARBA"/>
</dbReference>
<dbReference type="FunCoup" id="G3ANZ4">
    <property type="interactions" value="470"/>
</dbReference>
<accession>G3ANZ4</accession>
<dbReference type="InterPro" id="IPR014721">
    <property type="entry name" value="Ribsml_uS5_D2-typ_fold_subgr"/>
</dbReference>
<dbReference type="PANTHER" id="PTHR10073:SF47">
    <property type="entry name" value="DNA MISMATCH REPAIR PROTEIN MLH3"/>
    <property type="match status" value="1"/>
</dbReference>
<dbReference type="SMART" id="SM00853">
    <property type="entry name" value="MutL_C"/>
    <property type="match status" value="1"/>
</dbReference>
<dbReference type="Gene3D" id="3.30.230.10">
    <property type="match status" value="1"/>
</dbReference>
<feature type="domain" description="MutL C-terminal dimerisation" evidence="3">
    <location>
        <begin position="482"/>
        <end position="649"/>
    </location>
</feature>
<sequence length="684" mass="78142">MHSNDGNIHKLDESILSQIKAQTQITSIDAAIKELLQNSLDASADEILIKLDLKSLSVLVKDNGIGIAPDDLEQVASRNSTSKLTKLADLNSISTFGFKGEALYSLRSMSRLTIVSKCKNYNSPFRIQFTDSRSLVQIFDAKESNTESNFFSVDSFEESGTFVIATNIFSNMPIRREQILAVSRQRILNEIRLAILQSLVKHPRINLKLFVINQDKMKLEEIISLNNKTKGKNMKMLYSNLLFCIFGMKIKCETISARFKDFEVDGIIGINSINSKSHQYIFLNGRPFIPDKEDIKQINGLFTNSGFCENRMGIDSIMSPTKTTGRPFYRFPMFLITIKCPMKAELLFQDPSKSLYYANTWSTVYKILEKIFIRFLGSHGRTQRSKSKLPSPSPFQSPTKKINSESNFLLNSNNKLDYLRNRETKDFVDSKEIAQKPTRPKINLLPIAPSVESVSIPRCQNHNFNERVSFSRDHLKPGNFRIIKQIDKKFILVNLENVGGLTRLVVLDQHASDERVRVEQLFKEFVSLLLAPGSKVPCEYIISLTSQELDIFNEYKQNFDLFAITYELRNESEILITNLPSILLNKINDDVHFLKNSLLQHCYDLMNHVKNTKVDLNNWWEASHFLPRVLIEIISSNACRSAIMFGDELTMEEMNDLLIRLSECNLPFQCAHGRPSIVPLATIK</sequence>
<comment type="similarity">
    <text evidence="1">Belongs to the DNA mismatch repair MutL/HexB family.</text>
</comment>
<dbReference type="GO" id="GO:0140664">
    <property type="term" value="F:ATP-dependent DNA damage sensor activity"/>
    <property type="evidence" value="ECO:0007669"/>
    <property type="project" value="InterPro"/>
</dbReference>
<dbReference type="InterPro" id="IPR042121">
    <property type="entry name" value="MutL_C_regsub"/>
</dbReference>
<organism evidence="5">
    <name type="scientific">Spathaspora passalidarum (strain NRRL Y-27907 / 11-Y1)</name>
    <dbReference type="NCBI Taxonomy" id="619300"/>
    <lineage>
        <taxon>Eukaryota</taxon>
        <taxon>Fungi</taxon>
        <taxon>Dikarya</taxon>
        <taxon>Ascomycota</taxon>
        <taxon>Saccharomycotina</taxon>
        <taxon>Pichiomycetes</taxon>
        <taxon>Debaryomycetaceae</taxon>
        <taxon>Spathaspora</taxon>
    </lineage>
</organism>
<dbReference type="InterPro" id="IPR036890">
    <property type="entry name" value="HATPase_C_sf"/>
</dbReference>
<dbReference type="RefSeq" id="XP_007375895.1">
    <property type="nucleotide sequence ID" value="XM_007375833.1"/>
</dbReference>
<dbReference type="PANTHER" id="PTHR10073">
    <property type="entry name" value="DNA MISMATCH REPAIR PROTEIN MLH, PMS, MUTL"/>
    <property type="match status" value="1"/>
</dbReference>
<dbReference type="Gene3D" id="3.30.1370.100">
    <property type="entry name" value="MutL, C-terminal domain, regulatory subdomain"/>
    <property type="match status" value="1"/>
</dbReference>
<protein>
    <recommendedName>
        <fullName evidence="3">MutL C-terminal dimerisation domain-containing protein</fullName>
    </recommendedName>
</protein>
<dbReference type="KEGG" id="spaa:SPAPADRAFT_153779"/>
<evidence type="ECO:0000256" key="2">
    <source>
        <dbReference type="ARBA" id="ARBA00022763"/>
    </source>
</evidence>
<reference evidence="4 5" key="1">
    <citation type="journal article" date="2011" name="Proc. Natl. Acad. Sci. U.S.A.">
        <title>Comparative genomics of xylose-fermenting fungi for enhanced biofuel production.</title>
        <authorList>
            <person name="Wohlbach D.J."/>
            <person name="Kuo A."/>
            <person name="Sato T.K."/>
            <person name="Potts K.M."/>
            <person name="Salamov A.A."/>
            <person name="LaButti K.M."/>
            <person name="Sun H."/>
            <person name="Clum A."/>
            <person name="Pangilinan J.L."/>
            <person name="Lindquist E.A."/>
            <person name="Lucas S."/>
            <person name="Lapidus A."/>
            <person name="Jin M."/>
            <person name="Gunawan C."/>
            <person name="Balan V."/>
            <person name="Dale B.E."/>
            <person name="Jeffries T.W."/>
            <person name="Zinkel R."/>
            <person name="Barry K.W."/>
            <person name="Grigoriev I.V."/>
            <person name="Gasch A.P."/>
        </authorList>
    </citation>
    <scope>NUCLEOTIDE SEQUENCE [LARGE SCALE GENOMIC DNA]</scope>
    <source>
        <strain evidence="5">NRRL Y-27907 / 11-Y1</strain>
    </source>
</reference>
<evidence type="ECO:0000313" key="4">
    <source>
        <dbReference type="EMBL" id="EGW32619.1"/>
    </source>
</evidence>
<dbReference type="eggNOG" id="KOG1977">
    <property type="taxonomic scope" value="Eukaryota"/>
</dbReference>
<dbReference type="InterPro" id="IPR014790">
    <property type="entry name" value="MutL_C"/>
</dbReference>
<name>G3ANZ4_SPAPN</name>
<dbReference type="OMA" id="FECAHGR"/>
<dbReference type="AlphaFoldDB" id="G3ANZ4"/>
<dbReference type="InterPro" id="IPR037198">
    <property type="entry name" value="MutL_C_sf"/>
</dbReference>
<evidence type="ECO:0000259" key="3">
    <source>
        <dbReference type="SMART" id="SM00853"/>
    </source>
</evidence>
<dbReference type="GeneID" id="18870965"/>
<evidence type="ECO:0000256" key="1">
    <source>
        <dbReference type="ARBA" id="ARBA00006082"/>
    </source>
</evidence>